<dbReference type="SUPFAM" id="SSF53697">
    <property type="entry name" value="SIS domain"/>
    <property type="match status" value="1"/>
</dbReference>
<sequence length="371" mass="37772">MAIPGPAVLDDTLLDDPRRLDEADTGGVLRAAAMAGAQVRSTIEAATELELAERLDIGRPRSLVLIARPGASHGAAQLLTALLAPACPVPVVVTDVVPPWIGALDVVLAHTDDPYDRDLAASLERAARYGATVVLSGPPEGPVASAVAGRGLVLSPRVVGPPELAFPRALTAGLLTVGALGLLVSDVDGLADRLDNEAAHGHLEHESFVNPAKSLALRIADRTPLLWGLDHAGVAVGQHAAYALGAHAAIVADVSDYRQALARPALHAAAARGGTERDIFADPDFDDGGGAAPPRALLLSVRSGPATDDARFRVGETLPGADVLAPAEELADADDVACAAVLALRFEFAAVYLGLAAGTIGGTGRVAPLPA</sequence>
<organism evidence="1 2">
    <name type="scientific">Prauserella halophila</name>
    <dbReference type="NCBI Taxonomy" id="185641"/>
    <lineage>
        <taxon>Bacteria</taxon>
        <taxon>Bacillati</taxon>
        <taxon>Actinomycetota</taxon>
        <taxon>Actinomycetes</taxon>
        <taxon>Pseudonocardiales</taxon>
        <taxon>Pseudonocardiaceae</taxon>
        <taxon>Prauserella</taxon>
    </lineage>
</organism>
<proteinExistence type="predicted"/>
<keyword evidence="2" id="KW-1185">Reference proteome</keyword>
<accession>A0ABP4GQH1</accession>
<evidence type="ECO:0008006" key="3">
    <source>
        <dbReference type="Google" id="ProtNLM"/>
    </source>
</evidence>
<dbReference type="InterPro" id="IPR046348">
    <property type="entry name" value="SIS_dom_sf"/>
</dbReference>
<reference evidence="2" key="1">
    <citation type="journal article" date="2019" name="Int. J. Syst. Evol. Microbiol.">
        <title>The Global Catalogue of Microorganisms (GCM) 10K type strain sequencing project: providing services to taxonomists for standard genome sequencing and annotation.</title>
        <authorList>
            <consortium name="The Broad Institute Genomics Platform"/>
            <consortium name="The Broad Institute Genome Sequencing Center for Infectious Disease"/>
            <person name="Wu L."/>
            <person name="Ma J."/>
        </authorList>
    </citation>
    <scope>NUCLEOTIDE SEQUENCE [LARGE SCALE GENOMIC DNA]</scope>
    <source>
        <strain evidence="2">JCM 13023</strain>
    </source>
</reference>
<dbReference type="EMBL" id="BAAALN010000005">
    <property type="protein sequence ID" value="GAA1234293.1"/>
    <property type="molecule type" value="Genomic_DNA"/>
</dbReference>
<comment type="caution">
    <text evidence="1">The sequence shown here is derived from an EMBL/GenBank/DDBJ whole genome shotgun (WGS) entry which is preliminary data.</text>
</comment>
<evidence type="ECO:0000313" key="2">
    <source>
        <dbReference type="Proteomes" id="UP001500653"/>
    </source>
</evidence>
<name>A0ABP4GQH1_9PSEU</name>
<protein>
    <recommendedName>
        <fullName evidence="3">Phosphoglucose isomerase-like protein</fullName>
    </recommendedName>
</protein>
<dbReference type="Proteomes" id="UP001500653">
    <property type="component" value="Unassembled WGS sequence"/>
</dbReference>
<evidence type="ECO:0000313" key="1">
    <source>
        <dbReference type="EMBL" id="GAA1234293.1"/>
    </source>
</evidence>
<gene>
    <name evidence="1" type="ORF">GCM10009676_17380</name>
</gene>